<dbReference type="GO" id="GO:0006508">
    <property type="term" value="P:proteolysis"/>
    <property type="evidence" value="ECO:0007669"/>
    <property type="project" value="UniProtKB-KW"/>
</dbReference>
<dbReference type="Proteomes" id="UP000199409">
    <property type="component" value="Unassembled WGS sequence"/>
</dbReference>
<evidence type="ECO:0000313" key="6">
    <source>
        <dbReference type="EMBL" id="SEA09482.1"/>
    </source>
</evidence>
<dbReference type="Gene3D" id="6.20.330.10">
    <property type="match status" value="1"/>
</dbReference>
<evidence type="ECO:0000313" key="7">
    <source>
        <dbReference type="Proteomes" id="UP000199409"/>
    </source>
</evidence>
<dbReference type="InterPro" id="IPR047272">
    <property type="entry name" value="S49_SppA_C"/>
</dbReference>
<dbReference type="NCBIfam" id="TIGR00706">
    <property type="entry name" value="SppA_dom"/>
    <property type="match status" value="1"/>
</dbReference>
<reference evidence="6 7" key="1">
    <citation type="submission" date="2016-10" db="EMBL/GenBank/DDBJ databases">
        <authorList>
            <person name="de Groot N.N."/>
        </authorList>
    </citation>
    <scope>NUCLEOTIDE SEQUENCE [LARGE SCALE GENOMIC DNA]</scope>
    <source>
        <strain evidence="6 7">DSM 7343</strain>
    </source>
</reference>
<keyword evidence="7" id="KW-1185">Reference proteome</keyword>
<dbReference type="InterPro" id="IPR002142">
    <property type="entry name" value="Peptidase_S49"/>
</dbReference>
<proteinExistence type="inferred from homology"/>
<evidence type="ECO:0000256" key="4">
    <source>
        <dbReference type="ARBA" id="ARBA00022825"/>
    </source>
</evidence>
<dbReference type="RefSeq" id="WP_092345720.1">
    <property type="nucleotide sequence ID" value="NZ_FNQN01000003.1"/>
</dbReference>
<dbReference type="SUPFAM" id="SSF52096">
    <property type="entry name" value="ClpP/crotonase"/>
    <property type="match status" value="1"/>
</dbReference>
<evidence type="ECO:0000256" key="1">
    <source>
        <dbReference type="ARBA" id="ARBA00008683"/>
    </source>
</evidence>
<evidence type="ECO:0000256" key="3">
    <source>
        <dbReference type="ARBA" id="ARBA00022801"/>
    </source>
</evidence>
<protein>
    <submittedName>
        <fullName evidence="6">Signal peptide peptidase A. Serine peptidase. MEROPS family S49</fullName>
    </submittedName>
</protein>
<dbReference type="PANTHER" id="PTHR42987">
    <property type="entry name" value="PEPTIDASE S49"/>
    <property type="match status" value="1"/>
</dbReference>
<evidence type="ECO:0000256" key="2">
    <source>
        <dbReference type="ARBA" id="ARBA00022670"/>
    </source>
</evidence>
<dbReference type="STRING" id="37625.SAMN05660420_01190"/>
<dbReference type="EMBL" id="FNQN01000003">
    <property type="protein sequence ID" value="SEA09482.1"/>
    <property type="molecule type" value="Genomic_DNA"/>
</dbReference>
<gene>
    <name evidence="6" type="ORF">SAMN05660420_01190</name>
</gene>
<evidence type="ECO:0000259" key="5">
    <source>
        <dbReference type="Pfam" id="PF01343"/>
    </source>
</evidence>
<dbReference type="AlphaFoldDB" id="A0A1H3YEX9"/>
<dbReference type="GO" id="GO:0008236">
    <property type="term" value="F:serine-type peptidase activity"/>
    <property type="evidence" value="ECO:0007669"/>
    <property type="project" value="UniProtKB-KW"/>
</dbReference>
<comment type="similarity">
    <text evidence="1">Belongs to the peptidase S49 family.</text>
</comment>
<keyword evidence="4" id="KW-0720">Serine protease</keyword>
<name>A0A1H3YEX9_9BACT</name>
<dbReference type="InterPro" id="IPR029045">
    <property type="entry name" value="ClpP/crotonase-like_dom_sf"/>
</dbReference>
<dbReference type="InterPro" id="IPR004635">
    <property type="entry name" value="Pept_S49_SppA"/>
</dbReference>
<dbReference type="CDD" id="cd07023">
    <property type="entry name" value="S49_Sppa_N_C"/>
    <property type="match status" value="1"/>
</dbReference>
<sequence>MVKMKKHPFIFATLTVVGIFLFFLLVVFSAGFLRSGSVVSVGNKIGVLEVEGTIVDSRLLVEQILNYRERNNIKAVVVRIDSPGGGVGPSQEIYAELKKLADVKPLIISMGSVAASGGYYLAVAGDKIFANPGTITGSIGVIMSFPNYQDLMGKVGIHTEVVKSGTFKDIGSSSREFTAADRELLQRMIDDVHLQFVEAISVGRKMSLADLQPYVDGRIFTGRQAKALGLIDELGTFHDAVQYAAKTAGIDDDPDLVYPDPVKMDFIDRYLQGAVSHFLGINLATKRLIGPQYLLLNY</sequence>
<dbReference type="Gene3D" id="3.90.226.10">
    <property type="entry name" value="2-enoyl-CoA Hydratase, Chain A, domain 1"/>
    <property type="match status" value="1"/>
</dbReference>
<dbReference type="OrthoDB" id="9764363at2"/>
<organism evidence="6 7">
    <name type="scientific">Desulfuromusa kysingii</name>
    <dbReference type="NCBI Taxonomy" id="37625"/>
    <lineage>
        <taxon>Bacteria</taxon>
        <taxon>Pseudomonadati</taxon>
        <taxon>Thermodesulfobacteriota</taxon>
        <taxon>Desulfuromonadia</taxon>
        <taxon>Desulfuromonadales</taxon>
        <taxon>Geopsychrobacteraceae</taxon>
        <taxon>Desulfuromusa</taxon>
    </lineage>
</organism>
<accession>A0A1H3YEX9</accession>
<keyword evidence="2" id="KW-0645">Protease</keyword>
<feature type="domain" description="Peptidase S49" evidence="5">
    <location>
        <begin position="100"/>
        <end position="250"/>
    </location>
</feature>
<dbReference type="Pfam" id="PF01343">
    <property type="entry name" value="Peptidase_S49"/>
    <property type="match status" value="1"/>
</dbReference>
<keyword evidence="3" id="KW-0378">Hydrolase</keyword>
<dbReference type="PANTHER" id="PTHR42987:SF7">
    <property type="entry name" value="SIGNAL PEPTIDE PEPTIDASE SPPA-RELATED"/>
    <property type="match status" value="1"/>
</dbReference>